<feature type="region of interest" description="Disordered" evidence="6">
    <location>
        <begin position="243"/>
        <end position="280"/>
    </location>
</feature>
<comment type="function">
    <text evidence="5">Catalyzes the deamination of various vicinal amino-alcohols to oxo compounds. Allows this organism to utilize ethanolamine as the sole source of nitrogen and carbon in the presence of external vitamin B12.</text>
</comment>
<dbReference type="HAMAP" id="MF_00601">
    <property type="entry name" value="EutC"/>
    <property type="match status" value="1"/>
</dbReference>
<comment type="catalytic activity">
    <reaction evidence="5">
        <text>ethanolamine = acetaldehyde + NH4(+)</text>
        <dbReference type="Rhea" id="RHEA:15313"/>
        <dbReference type="ChEBI" id="CHEBI:15343"/>
        <dbReference type="ChEBI" id="CHEBI:28938"/>
        <dbReference type="ChEBI" id="CHEBI:57603"/>
        <dbReference type="EC" id="4.3.1.7"/>
    </reaction>
</comment>
<feature type="binding site" evidence="5">
    <location>
        <position position="180"/>
    </location>
    <ligand>
        <name>adenosylcob(III)alamin</name>
        <dbReference type="ChEBI" id="CHEBI:18408"/>
    </ligand>
</feature>
<keyword evidence="3 5" id="KW-0170">Cobalt</keyword>
<dbReference type="Pfam" id="PF05985">
    <property type="entry name" value="EutC"/>
    <property type="match status" value="1"/>
</dbReference>
<dbReference type="GO" id="GO:0031419">
    <property type="term" value="F:cobalamin binding"/>
    <property type="evidence" value="ECO:0007669"/>
    <property type="project" value="UniProtKB-UniRule"/>
</dbReference>
<comment type="pathway">
    <text evidence="5">Amine and polyamine degradation; ethanolamine degradation.</text>
</comment>
<dbReference type="Proteomes" id="UP000030848">
    <property type="component" value="Unassembled WGS sequence"/>
</dbReference>
<dbReference type="Gene3D" id="1.10.30.40">
    <property type="entry name" value="Ethanolamine ammonia-lyase light chain (EutC), N-terminal domain"/>
    <property type="match status" value="1"/>
</dbReference>
<comment type="cofactor">
    <cofactor evidence="5">
        <name>adenosylcob(III)alamin</name>
        <dbReference type="ChEBI" id="CHEBI:18408"/>
    </cofactor>
    <text evidence="5">Binds between the large and small subunits.</text>
</comment>
<evidence type="ECO:0000256" key="6">
    <source>
        <dbReference type="SAM" id="MobiDB-lite"/>
    </source>
</evidence>
<comment type="caution">
    <text evidence="7">The sequence shown here is derived from an EMBL/GenBank/DDBJ whole genome shotgun (WGS) entry which is preliminary data.</text>
</comment>
<evidence type="ECO:0000256" key="4">
    <source>
        <dbReference type="ARBA" id="ARBA00024446"/>
    </source>
</evidence>
<dbReference type="InterPro" id="IPR009246">
    <property type="entry name" value="EutC"/>
</dbReference>
<dbReference type="PIRSF" id="PIRSF018982">
    <property type="entry name" value="EutC"/>
    <property type="match status" value="1"/>
</dbReference>
<dbReference type="RefSeq" id="WP_037312452.1">
    <property type="nucleotide sequence ID" value="NZ_FOWS01000001.1"/>
</dbReference>
<comment type="subcellular location">
    <subcellularLocation>
        <location evidence="5">Bacterial microcompartment</location>
    </subcellularLocation>
</comment>
<keyword evidence="4 5" id="KW-1283">Bacterial microcompartment</keyword>
<dbReference type="GO" id="GO:0031471">
    <property type="term" value="C:ethanolamine degradation polyhedral organelle"/>
    <property type="evidence" value="ECO:0007669"/>
    <property type="project" value="UniProtKB-UniRule"/>
</dbReference>
<protein>
    <recommendedName>
        <fullName evidence="5">Ethanolamine ammonia-lyase small subunit</fullName>
        <shortName evidence="5">EAL small subunit</shortName>
        <ecNumber evidence="5">4.3.1.7</ecNumber>
    </recommendedName>
</protein>
<name>A0A837D873_9PSEU</name>
<dbReference type="EC" id="4.3.1.7" evidence="5"/>
<feature type="binding site" evidence="5">
    <location>
        <position position="159"/>
    </location>
    <ligand>
        <name>adenosylcob(III)alamin</name>
        <dbReference type="ChEBI" id="CHEBI:18408"/>
    </ligand>
</feature>
<evidence type="ECO:0000256" key="1">
    <source>
        <dbReference type="ARBA" id="ARBA00022628"/>
    </source>
</evidence>
<dbReference type="EMBL" id="JRZE01000006">
    <property type="protein sequence ID" value="KHF43415.1"/>
    <property type="molecule type" value="Genomic_DNA"/>
</dbReference>
<comment type="similarity">
    <text evidence="5">Belongs to the EutC family.</text>
</comment>
<dbReference type="PANTHER" id="PTHR39330:SF1">
    <property type="entry name" value="ETHANOLAMINE AMMONIA-LYASE SMALL SUBUNIT"/>
    <property type="match status" value="1"/>
</dbReference>
<evidence type="ECO:0000313" key="7">
    <source>
        <dbReference type="EMBL" id="KHF43415.1"/>
    </source>
</evidence>
<feature type="binding site" evidence="5">
    <location>
        <position position="209"/>
    </location>
    <ligand>
        <name>adenosylcob(III)alamin</name>
        <dbReference type="ChEBI" id="CHEBI:18408"/>
    </ligand>
</feature>
<dbReference type="PANTHER" id="PTHR39330">
    <property type="entry name" value="ETHANOLAMINE AMMONIA-LYASE LIGHT CHAIN"/>
    <property type="match status" value="1"/>
</dbReference>
<dbReference type="OrthoDB" id="114248at2"/>
<gene>
    <name evidence="5" type="primary">eutC</name>
    <name evidence="7" type="ORF">MINT15_36170</name>
</gene>
<evidence type="ECO:0000256" key="2">
    <source>
        <dbReference type="ARBA" id="ARBA00023239"/>
    </source>
</evidence>
<dbReference type="GO" id="GO:0006520">
    <property type="term" value="P:amino acid metabolic process"/>
    <property type="evidence" value="ECO:0007669"/>
    <property type="project" value="InterPro"/>
</dbReference>
<keyword evidence="2 5" id="KW-0456">Lyase</keyword>
<dbReference type="InterPro" id="IPR042255">
    <property type="entry name" value="EutC_N"/>
</dbReference>
<sequence>MTTQDPATRDHSTPADAWHPLRRLTRARIGLGRTGDAVPLRSVLEFRADHAIARDAIHQALDLSELCAAVAAVGAGTPTVLHSRVRDRQEYLRRPDLGRLPSSLDALSPSGADVGIVLADGLSPRALAVHGPPLLSALVNELSPRYSIAAPVIAMQARVAIGDHIGAALDVGTVLVVIGERPGLSVADSLGVYLTHHPRPGRTDAERNCVSNIHPPDGLGYEHAAATVLRLVTGARELGRSGVALKDTGSDSVPLDGSTGARSLWESLETAPDGDAPTGG</sequence>
<proteinExistence type="inferred from homology"/>
<comment type="subunit">
    <text evidence="5">The basic unit is a heterodimer which dimerizes to form tetramers. The heterotetramers trimerize; 6 large subunits form a core ring with 6 small subunits projecting outwards.</text>
</comment>
<dbReference type="Gene3D" id="3.40.50.11240">
    <property type="entry name" value="Ethanolamine ammonia-lyase light chain (EutC)"/>
    <property type="match status" value="1"/>
</dbReference>
<dbReference type="GO" id="GO:0008851">
    <property type="term" value="F:ethanolamine ammonia-lyase activity"/>
    <property type="evidence" value="ECO:0007669"/>
    <property type="project" value="UniProtKB-UniRule"/>
</dbReference>
<evidence type="ECO:0000256" key="5">
    <source>
        <dbReference type="HAMAP-Rule" id="MF_00601"/>
    </source>
</evidence>
<organism evidence="7 8">
    <name type="scientific">Saccharomonospora viridis</name>
    <dbReference type="NCBI Taxonomy" id="1852"/>
    <lineage>
        <taxon>Bacteria</taxon>
        <taxon>Bacillati</taxon>
        <taxon>Actinomycetota</taxon>
        <taxon>Actinomycetes</taxon>
        <taxon>Pseudonocardiales</taxon>
        <taxon>Pseudonocardiaceae</taxon>
        <taxon>Saccharomonospora</taxon>
    </lineage>
</organism>
<dbReference type="UniPathway" id="UPA00560"/>
<accession>A0A837D873</accession>
<keyword evidence="1 5" id="KW-0846">Cobalamin</keyword>
<dbReference type="GO" id="GO:0009350">
    <property type="term" value="C:ethanolamine ammonia-lyase complex"/>
    <property type="evidence" value="ECO:0007669"/>
    <property type="project" value="UniProtKB-UniRule"/>
</dbReference>
<reference evidence="7 8" key="1">
    <citation type="submission" date="2014-10" db="EMBL/GenBank/DDBJ databases">
        <title>Genome sequence of Micropolyspora internatus JCM3315.</title>
        <authorList>
            <person name="Shin S.-K."/>
            <person name="Yi H."/>
        </authorList>
    </citation>
    <scope>NUCLEOTIDE SEQUENCE [LARGE SCALE GENOMIC DNA]</scope>
    <source>
        <strain evidence="7 8">JCM 3315</strain>
    </source>
</reference>
<dbReference type="InterPro" id="IPR042251">
    <property type="entry name" value="EutC_C"/>
</dbReference>
<dbReference type="AlphaFoldDB" id="A0A837D873"/>
<evidence type="ECO:0000256" key="3">
    <source>
        <dbReference type="ARBA" id="ARBA00023285"/>
    </source>
</evidence>
<dbReference type="GO" id="GO:0046336">
    <property type="term" value="P:ethanolamine catabolic process"/>
    <property type="evidence" value="ECO:0007669"/>
    <property type="project" value="UniProtKB-UniRule"/>
</dbReference>
<evidence type="ECO:0000313" key="8">
    <source>
        <dbReference type="Proteomes" id="UP000030848"/>
    </source>
</evidence>
<dbReference type="NCBIfam" id="NF003971">
    <property type="entry name" value="PRK05465.1"/>
    <property type="match status" value="1"/>
</dbReference>